<name>A0AAW1KFS3_POPJA</name>
<gene>
    <name evidence="2" type="ORF">QE152_g24382</name>
</gene>
<reference evidence="2 3" key="1">
    <citation type="journal article" date="2024" name="BMC Genomics">
        <title>De novo assembly and annotation of Popillia japonica's genome with initial clues to its potential as an invasive pest.</title>
        <authorList>
            <person name="Cucini C."/>
            <person name="Boschi S."/>
            <person name="Funari R."/>
            <person name="Cardaioli E."/>
            <person name="Iannotti N."/>
            <person name="Marturano G."/>
            <person name="Paoli F."/>
            <person name="Bruttini M."/>
            <person name="Carapelli A."/>
            <person name="Frati F."/>
            <person name="Nardi F."/>
        </authorList>
    </citation>
    <scope>NUCLEOTIDE SEQUENCE [LARGE SCALE GENOMIC DNA]</scope>
    <source>
        <strain evidence="2">DMR45628</strain>
    </source>
</reference>
<dbReference type="Pfam" id="PF22936">
    <property type="entry name" value="Pol_BBD"/>
    <property type="match status" value="1"/>
</dbReference>
<organism evidence="2 3">
    <name type="scientific">Popillia japonica</name>
    <name type="common">Japanese beetle</name>
    <dbReference type="NCBI Taxonomy" id="7064"/>
    <lineage>
        <taxon>Eukaryota</taxon>
        <taxon>Metazoa</taxon>
        <taxon>Ecdysozoa</taxon>
        <taxon>Arthropoda</taxon>
        <taxon>Hexapoda</taxon>
        <taxon>Insecta</taxon>
        <taxon>Pterygota</taxon>
        <taxon>Neoptera</taxon>
        <taxon>Endopterygota</taxon>
        <taxon>Coleoptera</taxon>
        <taxon>Polyphaga</taxon>
        <taxon>Scarabaeiformia</taxon>
        <taxon>Scarabaeidae</taxon>
        <taxon>Rutelinae</taxon>
        <taxon>Popillia</taxon>
    </lineage>
</organism>
<sequence>MEENEDTYTYVLLSPQMNCHRRVLRVKIVEEADAQAKMSDNISQSALFVSKNFKYRHGEKYGTKTENPVAEPVKEFKFRSYVCNKVGHVAANCREKSKRHEAKNHKSNRTLIALYTSSNKLSSEKWFIDSCASMHVTKREEWLDDKKEKELKITVADDRKLTSQAQGNIPISVLINDKIDEIQVKNAVYVTNVVTNLLSLVV</sequence>
<dbReference type="AlphaFoldDB" id="A0AAW1KFS3"/>
<dbReference type="Proteomes" id="UP001458880">
    <property type="component" value="Unassembled WGS sequence"/>
</dbReference>
<feature type="domain" description="Retrovirus-related Pol polyprotein from transposon TNT 1-94-like beta-barrel" evidence="1">
    <location>
        <begin position="126"/>
        <end position="200"/>
    </location>
</feature>
<evidence type="ECO:0000259" key="1">
    <source>
        <dbReference type="Pfam" id="PF22936"/>
    </source>
</evidence>
<dbReference type="InterPro" id="IPR054722">
    <property type="entry name" value="PolX-like_BBD"/>
</dbReference>
<evidence type="ECO:0000313" key="3">
    <source>
        <dbReference type="Proteomes" id="UP001458880"/>
    </source>
</evidence>
<dbReference type="EMBL" id="JASPKY010000247">
    <property type="protein sequence ID" value="KAK9717083.1"/>
    <property type="molecule type" value="Genomic_DNA"/>
</dbReference>
<protein>
    <recommendedName>
        <fullName evidence="1">Retrovirus-related Pol polyprotein from transposon TNT 1-94-like beta-barrel domain-containing protein</fullName>
    </recommendedName>
</protein>
<evidence type="ECO:0000313" key="2">
    <source>
        <dbReference type="EMBL" id="KAK9717083.1"/>
    </source>
</evidence>
<proteinExistence type="predicted"/>
<accession>A0AAW1KFS3</accession>
<comment type="caution">
    <text evidence="2">The sequence shown here is derived from an EMBL/GenBank/DDBJ whole genome shotgun (WGS) entry which is preliminary data.</text>
</comment>
<keyword evidence="3" id="KW-1185">Reference proteome</keyword>